<evidence type="ECO:0000256" key="1">
    <source>
        <dbReference type="ARBA" id="ARBA00022741"/>
    </source>
</evidence>
<dbReference type="InterPro" id="IPR024590">
    <property type="entry name" value="HrpA_C"/>
</dbReference>
<dbReference type="Proteomes" id="UP001501337">
    <property type="component" value="Unassembled WGS sequence"/>
</dbReference>
<evidence type="ECO:0000259" key="6">
    <source>
        <dbReference type="PROSITE" id="PS51192"/>
    </source>
</evidence>
<dbReference type="Pfam" id="PF00271">
    <property type="entry name" value="Helicase_C"/>
    <property type="match status" value="1"/>
</dbReference>
<comment type="caution">
    <text evidence="8">The sequence shown here is derived from an EMBL/GenBank/DDBJ whole genome shotgun (WGS) entry which is preliminary data.</text>
</comment>
<dbReference type="PROSITE" id="PS51194">
    <property type="entry name" value="HELICASE_CTER"/>
    <property type="match status" value="1"/>
</dbReference>
<dbReference type="InterPro" id="IPR048333">
    <property type="entry name" value="HA2_WH"/>
</dbReference>
<dbReference type="SMART" id="SM00847">
    <property type="entry name" value="HA2"/>
    <property type="match status" value="1"/>
</dbReference>
<organism evidence="8 9">
    <name type="scientific">Allohahella marinimesophila</name>
    <dbReference type="NCBI Taxonomy" id="1054972"/>
    <lineage>
        <taxon>Bacteria</taxon>
        <taxon>Pseudomonadati</taxon>
        <taxon>Pseudomonadota</taxon>
        <taxon>Gammaproteobacteria</taxon>
        <taxon>Oceanospirillales</taxon>
        <taxon>Hahellaceae</taxon>
        <taxon>Allohahella</taxon>
    </lineage>
</organism>
<evidence type="ECO:0000256" key="5">
    <source>
        <dbReference type="SAM" id="MobiDB-lite"/>
    </source>
</evidence>
<keyword evidence="3 8" id="KW-0347">Helicase</keyword>
<dbReference type="PROSITE" id="PS51192">
    <property type="entry name" value="HELICASE_ATP_BIND_1"/>
    <property type="match status" value="1"/>
</dbReference>
<evidence type="ECO:0000256" key="4">
    <source>
        <dbReference type="ARBA" id="ARBA00022840"/>
    </source>
</evidence>
<dbReference type="Gene3D" id="3.40.50.300">
    <property type="entry name" value="P-loop containing nucleotide triphosphate hydrolases"/>
    <property type="match status" value="2"/>
</dbReference>
<keyword evidence="9" id="KW-1185">Reference proteome</keyword>
<evidence type="ECO:0000256" key="3">
    <source>
        <dbReference type="ARBA" id="ARBA00022806"/>
    </source>
</evidence>
<dbReference type="InterPro" id="IPR007502">
    <property type="entry name" value="Helicase-assoc_dom"/>
</dbReference>
<reference evidence="9" key="1">
    <citation type="journal article" date="2019" name="Int. J. Syst. Evol. Microbiol.">
        <title>The Global Catalogue of Microorganisms (GCM) 10K type strain sequencing project: providing services to taxonomists for standard genome sequencing and annotation.</title>
        <authorList>
            <consortium name="The Broad Institute Genomics Platform"/>
            <consortium name="The Broad Institute Genome Sequencing Center for Infectious Disease"/>
            <person name="Wu L."/>
            <person name="Ma J."/>
        </authorList>
    </citation>
    <scope>NUCLEOTIDE SEQUENCE [LARGE SCALE GENOMIC DNA]</scope>
    <source>
        <strain evidence="9">JCM 17555</strain>
    </source>
</reference>
<keyword evidence="1" id="KW-0547">Nucleotide-binding</keyword>
<feature type="domain" description="Helicase C-terminal" evidence="7">
    <location>
        <begin position="225"/>
        <end position="397"/>
    </location>
</feature>
<dbReference type="SMART" id="SM00490">
    <property type="entry name" value="HELICc"/>
    <property type="match status" value="1"/>
</dbReference>
<dbReference type="InterPro" id="IPR001650">
    <property type="entry name" value="Helicase_C-like"/>
</dbReference>
<feature type="compositionally biased region" description="Basic and acidic residues" evidence="5">
    <location>
        <begin position="614"/>
        <end position="623"/>
    </location>
</feature>
<protein>
    <submittedName>
        <fullName evidence="8">ATP-dependent RNA helicase HrpA</fullName>
    </submittedName>
</protein>
<dbReference type="SUPFAM" id="SSF52540">
    <property type="entry name" value="P-loop containing nucleoside triphosphate hydrolases"/>
    <property type="match status" value="1"/>
</dbReference>
<dbReference type="PANTHER" id="PTHR18934:SF99">
    <property type="entry name" value="ATP-DEPENDENT RNA HELICASE DHX37-RELATED"/>
    <property type="match status" value="1"/>
</dbReference>
<dbReference type="InterPro" id="IPR011545">
    <property type="entry name" value="DEAD/DEAH_box_helicase_dom"/>
</dbReference>
<dbReference type="SMART" id="SM00487">
    <property type="entry name" value="DEXDc"/>
    <property type="match status" value="1"/>
</dbReference>
<dbReference type="Pfam" id="PF04408">
    <property type="entry name" value="WHD_HA2"/>
    <property type="match status" value="1"/>
</dbReference>
<dbReference type="Gene3D" id="1.20.120.1080">
    <property type="match status" value="1"/>
</dbReference>
<dbReference type="Pfam" id="PF21010">
    <property type="entry name" value="HA2_C"/>
    <property type="match status" value="1"/>
</dbReference>
<dbReference type="Pfam" id="PF11898">
    <property type="entry name" value="DUF3418"/>
    <property type="match status" value="1"/>
</dbReference>
<evidence type="ECO:0000256" key="2">
    <source>
        <dbReference type="ARBA" id="ARBA00022801"/>
    </source>
</evidence>
<dbReference type="EMBL" id="BAABBO010000010">
    <property type="protein sequence ID" value="GAA3964375.1"/>
    <property type="molecule type" value="Genomic_DNA"/>
</dbReference>
<dbReference type="InterPro" id="IPR027417">
    <property type="entry name" value="P-loop_NTPase"/>
</dbReference>
<accession>A0ABP7PES6</accession>
<dbReference type="NCBIfam" id="TIGR01967">
    <property type="entry name" value="DEAH_box_HrpA"/>
    <property type="match status" value="1"/>
</dbReference>
<dbReference type="CDD" id="cd18791">
    <property type="entry name" value="SF2_C_RHA"/>
    <property type="match status" value="1"/>
</dbReference>
<evidence type="ECO:0000313" key="9">
    <source>
        <dbReference type="Proteomes" id="UP001501337"/>
    </source>
</evidence>
<dbReference type="InterPro" id="IPR003593">
    <property type="entry name" value="AAA+_ATPase"/>
</dbReference>
<proteinExistence type="predicted"/>
<dbReference type="SMART" id="SM00382">
    <property type="entry name" value="AAA"/>
    <property type="match status" value="1"/>
</dbReference>
<sequence>MHVENTMTDQQAAGSSQFDIVYPPELPISEHAATIIEAIRSNQVLVLAGETGSGKTTQLPKMCLQAGLGSAGKIAHTQPRRLAARALSSRIAAELTASGAPEGLVSYQIRFEDTSGPNTRVKVMTDGILLAETRRDKWLRAYDTIIIDEAHERSLNIDFLLGYLKRVLAKRPELKLIITSATIDVTRFSKHFNDAPVIEVSGRTYPVDVVYRPPGELELPDAIGECLELTREHERETGISAGDFLVFMVGEREIRETANALRKRYPDELDVLPLYSRLSSSEQNRIFNVKSGGKRRIILATNVAETSITVPGIRYVIDPGLVRISRYSFRNKIQQLPIEPVSKASANQRKGRCGRVAPGICFRLYDEEEFDTRPDFTEPELLRTNLASVILQMLDLKLGDIEQFPFLQAPASKLINDGYKLLHELNAVDAKRHITPVGRQLAVFPTDPRFGRMLLAANDNGVLPEMLIITSMLSIQDPRERPLEKRQQADEMHARFADDQSDFLSILKLWDDYEAQRQALSGNQLKSYAKQSFLSFMRMREWREIHRQLSLQCHRLGFKRTQRALAQPAESAGDAAQPQEQATGQMLSYEHLHQSLLSGLFMQTGSLLEIKPTANERKGRDSASNEQRTPLRQQKGAYEGPRNRVFFIAPGTRLRRKQPKWVMAAELTETSRVFARMLARIQPEWLEAAADHVLKDQYLEPYWSTSRGEALASLQRSLYGLVVVSARAVGYSGIDPVFSRELLLREGLIAPAYSPELSTQQALTQTPKAKKGSARRSRKNMQAKLLQLPFVAANMKMLEDVDALEARLRRRDLLVSEDELYSFYDSRIPAHVTRVADLLVWYKSLDPGAQHQLELTKADVMHTAVGDDLLSAFPDRFDWDGMQLGLRYEFKPGEATDGITLNVPLPALTQLPANRLEWLVPGLLQEKIALLLKGLPKQWRRHFVPVPETAARAASEMTTRHLPLREALSLYLKRLSGIDVPAEQWPPESALPEYLRIHIEALDEQGRSLAQGHDVHELRQRLEDKLSASAWAEQDNTFQKVEGITEWNFGSLQPSVHTERAGLVIEVYPFLADAKNSVTLDVHLDKAEAESITRLGLARLFLLRMPGRVSDAVSSLKAWRSVALLYSTIGQARDLLDDLLLLTAIRSFGLEQSSGFPRDAATFGERLKTQSKRFDAEARVLAEMLAEILQTHHDIQKQLTGKTTLAVALYQSELKAHLAQLVYPGFLLNTPYEWLREFPRYLTAAGVRLEKMPRNVPNERLFQDFMTREWSAFRELREKFRLEGRRSEALDQLRWMFEEYRVSYFAQTLGTRVKVSDKKIRSQFALVREAAG</sequence>
<feature type="region of interest" description="Disordered" evidence="5">
    <location>
        <begin position="613"/>
        <end position="635"/>
    </location>
</feature>
<name>A0ABP7PES6_9GAMM</name>
<dbReference type="InterPro" id="IPR010222">
    <property type="entry name" value="RNA_helicase_HrpA"/>
</dbReference>
<evidence type="ECO:0000259" key="7">
    <source>
        <dbReference type="PROSITE" id="PS51194"/>
    </source>
</evidence>
<evidence type="ECO:0000313" key="8">
    <source>
        <dbReference type="EMBL" id="GAA3964375.1"/>
    </source>
</evidence>
<dbReference type="Pfam" id="PF00270">
    <property type="entry name" value="DEAD"/>
    <property type="match status" value="1"/>
</dbReference>
<dbReference type="InterPro" id="IPR014001">
    <property type="entry name" value="Helicase_ATP-bd"/>
</dbReference>
<keyword evidence="2" id="KW-0378">Hydrolase</keyword>
<dbReference type="PANTHER" id="PTHR18934">
    <property type="entry name" value="ATP-DEPENDENT RNA HELICASE"/>
    <property type="match status" value="1"/>
</dbReference>
<dbReference type="InterPro" id="IPR011709">
    <property type="entry name" value="DEAD-box_helicase_OB_fold"/>
</dbReference>
<gene>
    <name evidence="8" type="primary">hrpA</name>
    <name evidence="8" type="ORF">GCM10022278_22670</name>
</gene>
<feature type="domain" description="Helicase ATP-binding" evidence="6">
    <location>
        <begin position="36"/>
        <end position="201"/>
    </location>
</feature>
<dbReference type="Pfam" id="PF07717">
    <property type="entry name" value="OB_NTP_bind"/>
    <property type="match status" value="1"/>
</dbReference>
<keyword evidence="4" id="KW-0067">ATP-binding</keyword>
<dbReference type="GO" id="GO:0004386">
    <property type="term" value="F:helicase activity"/>
    <property type="evidence" value="ECO:0007669"/>
    <property type="project" value="UniProtKB-KW"/>
</dbReference>